<dbReference type="PRINTS" id="PR00081">
    <property type="entry name" value="GDHRDH"/>
</dbReference>
<evidence type="ECO:0000313" key="5">
    <source>
        <dbReference type="Proteomes" id="UP001261624"/>
    </source>
</evidence>
<sequence>MQAKETTSTSKVALVTGANQGMGFEIAKALAEHGYIVYVAARNIKKGEIAAAEIGHGARAIQLDITDKESINDVKGKIGKDFGYLTLLVNNAAISHAGNVNRTLEEMRAAQRASVASIDELRTVWETNVFGTLAITQALLPLLHNAPAARIVSLSSGLGSLTLNSDPNYPFRQAFDVIYAPSKTALNAVMLSLAIELENTNIKVNLVSPGFASTELTNFQGTHTPKEAAEEPIRIALEEDGPSGAFTTATNITVPW</sequence>
<dbReference type="PANTHER" id="PTHR43490:SF99">
    <property type="entry name" value="SHORT-CHAIN DEHYDROGENASE_REDUCTASE"/>
    <property type="match status" value="1"/>
</dbReference>
<dbReference type="RefSeq" id="WP_311686914.1">
    <property type="nucleotide sequence ID" value="NZ_JAVRHM010000025.1"/>
</dbReference>
<comment type="caution">
    <text evidence="4">The sequence shown here is derived from an EMBL/GenBank/DDBJ whole genome shotgun (WGS) entry which is preliminary data.</text>
</comment>
<dbReference type="Pfam" id="PF00106">
    <property type="entry name" value="adh_short"/>
    <property type="match status" value="1"/>
</dbReference>
<dbReference type="Gene3D" id="3.40.50.720">
    <property type="entry name" value="NAD(P)-binding Rossmann-like Domain"/>
    <property type="match status" value="1"/>
</dbReference>
<evidence type="ECO:0000313" key="4">
    <source>
        <dbReference type="EMBL" id="MDT0691455.1"/>
    </source>
</evidence>
<comment type="similarity">
    <text evidence="1">Belongs to the short-chain dehydrogenases/reductases (SDR) family.</text>
</comment>
<gene>
    <name evidence="4" type="ORF">RM549_16795</name>
</gene>
<dbReference type="PANTHER" id="PTHR43490">
    <property type="entry name" value="(+)-NEOMENTHOL DEHYDROGENASE"/>
    <property type="match status" value="1"/>
</dbReference>
<evidence type="ECO:0000256" key="3">
    <source>
        <dbReference type="ARBA" id="ARBA00023002"/>
    </source>
</evidence>
<dbReference type="SUPFAM" id="SSF51735">
    <property type="entry name" value="NAD(P)-binding Rossmann-fold domains"/>
    <property type="match status" value="1"/>
</dbReference>
<dbReference type="Proteomes" id="UP001261624">
    <property type="component" value="Unassembled WGS sequence"/>
</dbReference>
<evidence type="ECO:0000256" key="1">
    <source>
        <dbReference type="ARBA" id="ARBA00006484"/>
    </source>
</evidence>
<evidence type="ECO:0000256" key="2">
    <source>
        <dbReference type="ARBA" id="ARBA00022857"/>
    </source>
</evidence>
<proteinExistence type="inferred from homology"/>
<organism evidence="4 5">
    <name type="scientific">Autumnicola patrickiae</name>
    <dbReference type="NCBI Taxonomy" id="3075591"/>
    <lineage>
        <taxon>Bacteria</taxon>
        <taxon>Pseudomonadati</taxon>
        <taxon>Bacteroidota</taxon>
        <taxon>Flavobacteriia</taxon>
        <taxon>Flavobacteriales</taxon>
        <taxon>Flavobacteriaceae</taxon>
        <taxon>Autumnicola</taxon>
    </lineage>
</organism>
<name>A0ABU3E676_9FLAO</name>
<protein>
    <submittedName>
        <fullName evidence="4">SDR family NAD(P)-dependent oxidoreductase</fullName>
    </submittedName>
</protein>
<dbReference type="InterPro" id="IPR036291">
    <property type="entry name" value="NAD(P)-bd_dom_sf"/>
</dbReference>
<dbReference type="EMBL" id="JAVRHM010000025">
    <property type="protein sequence ID" value="MDT0691455.1"/>
    <property type="molecule type" value="Genomic_DNA"/>
</dbReference>
<keyword evidence="3" id="KW-0560">Oxidoreductase</keyword>
<keyword evidence="2" id="KW-0521">NADP</keyword>
<reference evidence="4 5" key="1">
    <citation type="submission" date="2023-09" db="EMBL/GenBank/DDBJ databases">
        <authorList>
            <person name="Rey-Velasco X."/>
        </authorList>
    </citation>
    <scope>NUCLEOTIDE SEQUENCE [LARGE SCALE GENOMIC DNA]</scope>
    <source>
        <strain evidence="4 5">F188</strain>
    </source>
</reference>
<accession>A0ABU3E676</accession>
<keyword evidence="5" id="KW-1185">Reference proteome</keyword>
<dbReference type="InterPro" id="IPR002347">
    <property type="entry name" value="SDR_fam"/>
</dbReference>